<evidence type="ECO:0000256" key="4">
    <source>
        <dbReference type="ARBA" id="ARBA00022692"/>
    </source>
</evidence>
<keyword evidence="5 9" id="KW-0653">Protein transport</keyword>
<evidence type="ECO:0000313" key="12">
    <source>
        <dbReference type="EMBL" id="MCZ7406870.1"/>
    </source>
</evidence>
<proteinExistence type="inferred from homology"/>
<organism evidence="10 14">
    <name type="scientific">Parvimonas micra</name>
    <dbReference type="NCBI Taxonomy" id="33033"/>
    <lineage>
        <taxon>Bacteria</taxon>
        <taxon>Bacillati</taxon>
        <taxon>Bacillota</taxon>
        <taxon>Tissierellia</taxon>
        <taxon>Tissierellales</taxon>
        <taxon>Peptoniphilaceae</taxon>
        <taxon>Parvimonas</taxon>
    </lineage>
</organism>
<dbReference type="EMBL" id="CP009761">
    <property type="protein sequence ID" value="AIZ36604.1"/>
    <property type="molecule type" value="Genomic_DNA"/>
</dbReference>
<comment type="subcellular location">
    <subcellularLocation>
        <location evidence="9">Cell membrane</location>
        <topology evidence="9">Multi-pass membrane protein</topology>
    </subcellularLocation>
    <subcellularLocation>
        <location evidence="1">Membrane</location>
        <topology evidence="1">Multi-pass membrane protein</topology>
    </subcellularLocation>
</comment>
<feature type="transmembrane region" description="Helical" evidence="9">
    <location>
        <begin position="51"/>
        <end position="73"/>
    </location>
</feature>
<dbReference type="NCBIfam" id="TIGR00810">
    <property type="entry name" value="secG"/>
    <property type="match status" value="1"/>
</dbReference>
<evidence type="ECO:0000256" key="6">
    <source>
        <dbReference type="ARBA" id="ARBA00022989"/>
    </source>
</evidence>
<dbReference type="OrthoDB" id="1701944at2"/>
<evidence type="ECO:0000256" key="8">
    <source>
        <dbReference type="ARBA" id="ARBA00023136"/>
    </source>
</evidence>
<evidence type="ECO:0000256" key="2">
    <source>
        <dbReference type="ARBA" id="ARBA00008445"/>
    </source>
</evidence>
<dbReference type="EMBL" id="JANDZV010000001">
    <property type="protein sequence ID" value="MCZ7406870.1"/>
    <property type="molecule type" value="Genomic_DNA"/>
</dbReference>
<keyword evidence="8 9" id="KW-0472">Membrane</keyword>
<evidence type="ECO:0000256" key="5">
    <source>
        <dbReference type="ARBA" id="ARBA00022927"/>
    </source>
</evidence>
<keyword evidence="7 9" id="KW-0811">Translocation</keyword>
<evidence type="ECO:0000313" key="11">
    <source>
        <dbReference type="EMBL" id="MBF1306632.1"/>
    </source>
</evidence>
<reference evidence="11" key="2">
    <citation type="submission" date="2020-04" db="EMBL/GenBank/DDBJ databases">
        <title>Deep metagenomics examines the oral microbiome during advanced dental caries in children, revealing novel taxa and co-occurrences with host molecules.</title>
        <authorList>
            <person name="Baker J.L."/>
            <person name="Morton J.T."/>
            <person name="Dinis M."/>
            <person name="Alvarez R."/>
            <person name="Tran N.C."/>
            <person name="Knight R."/>
            <person name="Edlund A."/>
        </authorList>
    </citation>
    <scope>NUCLEOTIDE SEQUENCE</scope>
    <source>
        <strain evidence="11">JCVI_23_bin.11</strain>
    </source>
</reference>
<comment type="similarity">
    <text evidence="2 9">Belongs to the SecG family.</text>
</comment>
<evidence type="ECO:0000256" key="9">
    <source>
        <dbReference type="RuleBase" id="RU365087"/>
    </source>
</evidence>
<dbReference type="Proteomes" id="UP001141458">
    <property type="component" value="Unassembled WGS sequence"/>
</dbReference>
<evidence type="ECO:0000313" key="14">
    <source>
        <dbReference type="Proteomes" id="UP000031386"/>
    </source>
</evidence>
<keyword evidence="4 9" id="KW-0812">Transmembrane</keyword>
<gene>
    <name evidence="11" type="primary">secG</name>
    <name evidence="11" type="ORF">HXM94_02405</name>
    <name evidence="13" type="ORF">NM222_03575</name>
    <name evidence="12" type="ORF">NND69_00600</name>
    <name evidence="10" type="ORF">NW74_04285</name>
</gene>
<sequence>MQVFMEIILFIASIVIIVAVLMQESKSDGVASLTGETNISGKGGKKTKDAYLSQITIIASIVFFIVAIAMAAIK</sequence>
<dbReference type="GO" id="GO:0005886">
    <property type="term" value="C:plasma membrane"/>
    <property type="evidence" value="ECO:0007669"/>
    <property type="project" value="UniProtKB-SubCell"/>
</dbReference>
<comment type="function">
    <text evidence="9">Involved in protein export. Participates in an early event of protein translocation.</text>
</comment>
<dbReference type="GO" id="GO:0009306">
    <property type="term" value="P:protein secretion"/>
    <property type="evidence" value="ECO:0007669"/>
    <property type="project" value="UniProtKB-UniRule"/>
</dbReference>
<dbReference type="RefSeq" id="WP_004833285.1">
    <property type="nucleotide sequence ID" value="NZ_BHYQ01000003.1"/>
</dbReference>
<keyword evidence="3 9" id="KW-0813">Transport</keyword>
<dbReference type="InterPro" id="IPR004692">
    <property type="entry name" value="SecG"/>
</dbReference>
<evidence type="ECO:0000313" key="10">
    <source>
        <dbReference type="EMBL" id="AIZ36604.1"/>
    </source>
</evidence>
<keyword evidence="6 9" id="KW-1133">Transmembrane helix</keyword>
<dbReference type="STRING" id="33033.NW74_04285"/>
<evidence type="ECO:0000313" key="13">
    <source>
        <dbReference type="EMBL" id="WBB31571.1"/>
    </source>
</evidence>
<protein>
    <recommendedName>
        <fullName evidence="9">Protein-export membrane protein SecG</fullName>
    </recommendedName>
</protein>
<dbReference type="GeneID" id="93385565"/>
<evidence type="ECO:0000256" key="7">
    <source>
        <dbReference type="ARBA" id="ARBA00023010"/>
    </source>
</evidence>
<dbReference type="PRINTS" id="PR01651">
    <property type="entry name" value="SECGEXPORT"/>
</dbReference>
<keyword evidence="14" id="KW-1185">Reference proteome</keyword>
<evidence type="ECO:0000256" key="3">
    <source>
        <dbReference type="ARBA" id="ARBA00022448"/>
    </source>
</evidence>
<dbReference type="AlphaFoldDB" id="A0A0B4S2E2"/>
<name>A0A0B4S2E2_9FIRM</name>
<keyword evidence="9" id="KW-1003">Cell membrane</keyword>
<dbReference type="Proteomes" id="UP001210690">
    <property type="component" value="Chromosome"/>
</dbReference>
<comment type="caution">
    <text evidence="9">Lacks conserved residue(s) required for the propagation of feature annotation.</text>
</comment>
<dbReference type="Proteomes" id="UP000758611">
    <property type="component" value="Unassembled WGS sequence"/>
</dbReference>
<reference evidence="12" key="3">
    <citation type="submission" date="2022-07" db="EMBL/GenBank/DDBJ databases">
        <title>Parvimonas micra travels from the subgingival sulcus of the human oral cavity to the colorectal adenocarcinoma.</title>
        <authorList>
            <person name="Conde-Perez K."/>
            <person name="Buetas E."/>
            <person name="Aja-Macaya P."/>
            <person name="Martin-De Arribas E."/>
            <person name="Iglesias-Corras I."/>
            <person name="Trigo-Tasende N."/>
            <person name="Nasser-Ali M."/>
            <person name="Estevez L.S."/>
            <person name="Rumbo-Feal S."/>
            <person name="Otero-Alen B."/>
            <person name="Noguera J.F."/>
            <person name="Concha A."/>
            <person name="Pardinas-Lopez S."/>
            <person name="Carda-Dieguez M."/>
            <person name="Gomez-Randulfe I."/>
            <person name="Martinez-Lago N."/>
            <person name="Ladra S."/>
            <person name="Aparicio L.A."/>
            <person name="Bou G."/>
            <person name="Mira A."/>
            <person name="Vallejo J.A."/>
            <person name="Poza M."/>
        </authorList>
    </citation>
    <scope>NUCLEOTIDE SEQUENCE</scope>
    <source>
        <strain evidence="13">PM102KC-G-1</strain>
        <strain evidence="12">PM79KC-AC-4</strain>
    </source>
</reference>
<dbReference type="GO" id="GO:0015450">
    <property type="term" value="F:protein-transporting ATPase activity"/>
    <property type="evidence" value="ECO:0007669"/>
    <property type="project" value="UniProtKB-UniRule"/>
</dbReference>
<dbReference type="Proteomes" id="UP000031386">
    <property type="component" value="Chromosome"/>
</dbReference>
<dbReference type="EMBL" id="CP101412">
    <property type="protein sequence ID" value="WBB31571.1"/>
    <property type="molecule type" value="Genomic_DNA"/>
</dbReference>
<dbReference type="Pfam" id="PF03840">
    <property type="entry name" value="SecG"/>
    <property type="match status" value="1"/>
</dbReference>
<dbReference type="EMBL" id="JABZRE010000005">
    <property type="protein sequence ID" value="MBF1306632.1"/>
    <property type="molecule type" value="Genomic_DNA"/>
</dbReference>
<accession>A0A0B4S2E2</accession>
<reference evidence="10 14" key="1">
    <citation type="submission" date="2014-10" db="EMBL/GenBank/DDBJ databases">
        <title>Complete genome sequence of Parvimonas micra KCOM 1535 (= ChDC B708).</title>
        <authorList>
            <person name="Kook J.-K."/>
            <person name="Park S.-N."/>
            <person name="Lim Y.K."/>
            <person name="Roh H."/>
        </authorList>
    </citation>
    <scope>NUCLEOTIDE SEQUENCE [LARGE SCALE GENOMIC DNA]</scope>
    <source>
        <strain evidence="10">KCOM 1535</strain>
        <strain evidence="14">KCOM 1535 / ChDC B708</strain>
    </source>
</reference>
<dbReference type="KEGG" id="pmic:NW74_04285"/>
<evidence type="ECO:0000256" key="1">
    <source>
        <dbReference type="ARBA" id="ARBA00004141"/>
    </source>
</evidence>